<dbReference type="Proteomes" id="UP000814128">
    <property type="component" value="Unassembled WGS sequence"/>
</dbReference>
<reference evidence="1" key="2">
    <citation type="journal article" date="2022" name="New Phytol.">
        <title>Evolutionary transition to the ectomycorrhizal habit in the genomes of a hyperdiverse lineage of mushroom-forming fungi.</title>
        <authorList>
            <person name="Looney B."/>
            <person name="Miyauchi S."/>
            <person name="Morin E."/>
            <person name="Drula E."/>
            <person name="Courty P.E."/>
            <person name="Kohler A."/>
            <person name="Kuo A."/>
            <person name="LaButti K."/>
            <person name="Pangilinan J."/>
            <person name="Lipzen A."/>
            <person name="Riley R."/>
            <person name="Andreopoulos W."/>
            <person name="He G."/>
            <person name="Johnson J."/>
            <person name="Nolan M."/>
            <person name="Tritt A."/>
            <person name="Barry K.W."/>
            <person name="Grigoriev I.V."/>
            <person name="Nagy L.G."/>
            <person name="Hibbett D."/>
            <person name="Henrissat B."/>
            <person name="Matheny P.B."/>
            <person name="Labbe J."/>
            <person name="Martin F.M."/>
        </authorList>
    </citation>
    <scope>NUCLEOTIDE SEQUENCE</scope>
    <source>
        <strain evidence="1">EC-137</strain>
    </source>
</reference>
<comment type="caution">
    <text evidence="1">The sequence shown here is derived from an EMBL/GenBank/DDBJ whole genome shotgun (WGS) entry which is preliminary data.</text>
</comment>
<proteinExistence type="predicted"/>
<evidence type="ECO:0000313" key="2">
    <source>
        <dbReference type="Proteomes" id="UP000814128"/>
    </source>
</evidence>
<accession>A0ACB8QF09</accession>
<keyword evidence="2" id="KW-1185">Reference proteome</keyword>
<reference evidence="1" key="1">
    <citation type="submission" date="2021-02" db="EMBL/GenBank/DDBJ databases">
        <authorList>
            <consortium name="DOE Joint Genome Institute"/>
            <person name="Ahrendt S."/>
            <person name="Looney B.P."/>
            <person name="Miyauchi S."/>
            <person name="Morin E."/>
            <person name="Drula E."/>
            <person name="Courty P.E."/>
            <person name="Chicoki N."/>
            <person name="Fauchery L."/>
            <person name="Kohler A."/>
            <person name="Kuo A."/>
            <person name="Labutti K."/>
            <person name="Pangilinan J."/>
            <person name="Lipzen A."/>
            <person name="Riley R."/>
            <person name="Andreopoulos W."/>
            <person name="He G."/>
            <person name="Johnson J."/>
            <person name="Barry K.W."/>
            <person name="Grigoriev I.V."/>
            <person name="Nagy L."/>
            <person name="Hibbett D."/>
            <person name="Henrissat B."/>
            <person name="Matheny P.B."/>
            <person name="Labbe J."/>
            <person name="Martin F."/>
        </authorList>
    </citation>
    <scope>NUCLEOTIDE SEQUENCE</scope>
    <source>
        <strain evidence="1">EC-137</strain>
    </source>
</reference>
<dbReference type="EMBL" id="MU273635">
    <property type="protein sequence ID" value="KAI0030181.1"/>
    <property type="molecule type" value="Genomic_DNA"/>
</dbReference>
<name>A0ACB8QF09_9AGAM</name>
<sequence>MTPSVRPYATLSPSLARSIVNISRFSKQPRAGGTRRDACSGPHHSFWLPFSENQHTPTRTPRLNPSRRPNHVRRAALLPPAQPAENRGPAVLDSPRDGAHARVVRTQPRLSRQPGFHDEKHHDRPVPQLAAAPSQAGALRARGSIARSVFAARTGVRTTPGATSKSPLITPALHPAVRRQTDKCVGGRTDGCVRAGRLSAHRSRTAAITPLSSSLRPTSVAPQRPRASAGPRAARRRGWEGERDAVMWAARLMRPPHA</sequence>
<protein>
    <submittedName>
        <fullName evidence="1">Uncharacterized protein</fullName>
    </submittedName>
</protein>
<gene>
    <name evidence="1" type="ORF">K488DRAFT_87996</name>
</gene>
<evidence type="ECO:0000313" key="1">
    <source>
        <dbReference type="EMBL" id="KAI0030181.1"/>
    </source>
</evidence>
<organism evidence="1 2">
    <name type="scientific">Vararia minispora EC-137</name>
    <dbReference type="NCBI Taxonomy" id="1314806"/>
    <lineage>
        <taxon>Eukaryota</taxon>
        <taxon>Fungi</taxon>
        <taxon>Dikarya</taxon>
        <taxon>Basidiomycota</taxon>
        <taxon>Agaricomycotina</taxon>
        <taxon>Agaricomycetes</taxon>
        <taxon>Russulales</taxon>
        <taxon>Lachnocladiaceae</taxon>
        <taxon>Vararia</taxon>
    </lineage>
</organism>